<proteinExistence type="inferred from homology"/>
<dbReference type="Gene3D" id="3.90.550.10">
    <property type="entry name" value="Spore Coat Polysaccharide Biosynthesis Protein SpsA, Chain A"/>
    <property type="match status" value="1"/>
</dbReference>
<evidence type="ECO:0000313" key="5">
    <source>
        <dbReference type="Proteomes" id="UP000287394"/>
    </source>
</evidence>
<evidence type="ECO:0000259" key="3">
    <source>
        <dbReference type="Pfam" id="PF25087"/>
    </source>
</evidence>
<dbReference type="Gene3D" id="2.160.10.10">
    <property type="entry name" value="Hexapeptide repeat proteins"/>
    <property type="match status" value="1"/>
</dbReference>
<comment type="similarity">
    <text evidence="1">Belongs to the transferase hexapeptide repeat family.</text>
</comment>
<evidence type="ECO:0000256" key="1">
    <source>
        <dbReference type="ARBA" id="ARBA00007274"/>
    </source>
</evidence>
<dbReference type="FunCoup" id="A0A402CVS7">
    <property type="interactions" value="169"/>
</dbReference>
<feature type="domain" description="Mannose-1-phosphate guanyltransferase C-terminal" evidence="3">
    <location>
        <begin position="250"/>
        <end position="339"/>
    </location>
</feature>
<accession>A0A402CVS7</accession>
<dbReference type="Pfam" id="PF00483">
    <property type="entry name" value="NTP_transferase"/>
    <property type="match status" value="1"/>
</dbReference>
<reference evidence="4 5" key="1">
    <citation type="journal article" date="2019" name="Int. J. Syst. Evol. Microbiol.">
        <title>Capsulimonas corticalis gen. nov., sp. nov., an aerobic capsulated bacterium, of a novel bacterial order, Capsulimonadales ord. nov., of the class Armatimonadia of the phylum Armatimonadetes.</title>
        <authorList>
            <person name="Li J."/>
            <person name="Kudo C."/>
            <person name="Tonouchi A."/>
        </authorList>
    </citation>
    <scope>NUCLEOTIDE SEQUENCE [LARGE SCALE GENOMIC DNA]</scope>
    <source>
        <strain evidence="4 5">AX-7</strain>
    </source>
</reference>
<dbReference type="CDD" id="cd04181">
    <property type="entry name" value="NTP_transferase"/>
    <property type="match status" value="1"/>
</dbReference>
<dbReference type="OrthoDB" id="9801899at2"/>
<dbReference type="PANTHER" id="PTHR22572">
    <property type="entry name" value="SUGAR-1-PHOSPHATE GUANYL TRANSFERASE"/>
    <property type="match status" value="1"/>
</dbReference>
<name>A0A402CVS7_9BACT</name>
<dbReference type="AlphaFoldDB" id="A0A402CVS7"/>
<dbReference type="SUPFAM" id="SSF53448">
    <property type="entry name" value="Nucleotide-diphospho-sugar transferases"/>
    <property type="match status" value="1"/>
</dbReference>
<dbReference type="RefSeq" id="WP_119321463.1">
    <property type="nucleotide sequence ID" value="NZ_AP025739.1"/>
</dbReference>
<dbReference type="InterPro" id="IPR029044">
    <property type="entry name" value="Nucleotide-diphossugar_trans"/>
</dbReference>
<gene>
    <name evidence="4" type="ORF">CCAX7_25650</name>
</gene>
<dbReference type="InterPro" id="IPR005835">
    <property type="entry name" value="NTP_transferase_dom"/>
</dbReference>
<dbReference type="Pfam" id="PF25087">
    <property type="entry name" value="GMPPB_C"/>
    <property type="match status" value="1"/>
</dbReference>
<organism evidence="4 5">
    <name type="scientific">Capsulimonas corticalis</name>
    <dbReference type="NCBI Taxonomy" id="2219043"/>
    <lineage>
        <taxon>Bacteria</taxon>
        <taxon>Bacillati</taxon>
        <taxon>Armatimonadota</taxon>
        <taxon>Armatimonadia</taxon>
        <taxon>Capsulimonadales</taxon>
        <taxon>Capsulimonadaceae</taxon>
        <taxon>Capsulimonas</taxon>
    </lineage>
</organism>
<dbReference type="InterPro" id="IPR050486">
    <property type="entry name" value="Mannose-1P_guanyltransferase"/>
</dbReference>
<sequence>MKAMILAAGVGSRLDPLTRNVPKPMVPIVNRPVIEHLIEKLKKSGFDEIVINVHYLGGVIRDYVGDGSKWGVKIHVEQEDQLWGDAGSLKRVEAHFQNETFLVIGGDDISNIDISGLVAFHKDNKATSTIATTLVDDPSQFGIVLTDDNGRINRFLEKPKTGGAFSNTANTGVYVFEPEVFELIPAGVAFGFGNNVFPALLEAGKPLFAFHTQSYWQDVGNLQVYRQTNFDAINGKVQLGMPFTEQSAGVWVGEGAQIDPSATLEAPVVIGANTIVEAGASLLANTVLGDNVRIESGATLKSTILWDGASVGANTYVERCVIGVGAKVTSNVGVFDANIVDTRKAHV</sequence>
<evidence type="ECO:0000313" key="4">
    <source>
        <dbReference type="EMBL" id="BDI30514.1"/>
    </source>
</evidence>
<dbReference type="EMBL" id="AP025739">
    <property type="protein sequence ID" value="BDI30514.1"/>
    <property type="molecule type" value="Genomic_DNA"/>
</dbReference>
<dbReference type="InterPro" id="IPR056729">
    <property type="entry name" value="GMPPB_C"/>
</dbReference>
<feature type="domain" description="Nucleotidyl transferase" evidence="2">
    <location>
        <begin position="2"/>
        <end position="229"/>
    </location>
</feature>
<dbReference type="Proteomes" id="UP000287394">
    <property type="component" value="Chromosome"/>
</dbReference>
<evidence type="ECO:0000259" key="2">
    <source>
        <dbReference type="Pfam" id="PF00483"/>
    </source>
</evidence>
<keyword evidence="5" id="KW-1185">Reference proteome</keyword>
<protein>
    <submittedName>
        <fullName evidence="4">Uncharacterized protein</fullName>
    </submittedName>
</protein>
<dbReference type="KEGG" id="ccot:CCAX7_25650"/>